<dbReference type="PANTHER" id="PTHR19446">
    <property type="entry name" value="REVERSE TRANSCRIPTASES"/>
    <property type="match status" value="1"/>
</dbReference>
<evidence type="ECO:0000313" key="1">
    <source>
        <dbReference type="EMBL" id="KAJ1095731.1"/>
    </source>
</evidence>
<name>A0AAV7LW11_PLEWA</name>
<organism evidence="1 2">
    <name type="scientific">Pleurodeles waltl</name>
    <name type="common">Iberian ribbed newt</name>
    <dbReference type="NCBI Taxonomy" id="8319"/>
    <lineage>
        <taxon>Eukaryota</taxon>
        <taxon>Metazoa</taxon>
        <taxon>Chordata</taxon>
        <taxon>Craniata</taxon>
        <taxon>Vertebrata</taxon>
        <taxon>Euteleostomi</taxon>
        <taxon>Amphibia</taxon>
        <taxon>Batrachia</taxon>
        <taxon>Caudata</taxon>
        <taxon>Salamandroidea</taxon>
        <taxon>Salamandridae</taxon>
        <taxon>Pleurodelinae</taxon>
        <taxon>Pleurodeles</taxon>
    </lineage>
</organism>
<dbReference type="Proteomes" id="UP001066276">
    <property type="component" value="Chromosome 10"/>
</dbReference>
<keyword evidence="2" id="KW-1185">Reference proteome</keyword>
<dbReference type="EMBL" id="JANPWB010000014">
    <property type="protein sequence ID" value="KAJ1095731.1"/>
    <property type="molecule type" value="Genomic_DNA"/>
</dbReference>
<evidence type="ECO:0000313" key="2">
    <source>
        <dbReference type="Proteomes" id="UP001066276"/>
    </source>
</evidence>
<dbReference type="AlphaFoldDB" id="A0AAV7LW11"/>
<sequence>MLLVLRLLAECNEAFIAKILLDSMQEGLIAMIPKSETAASDPAAYRPITMINPNIKVLAKILAVRLANEVTHLIHSDQCGFIPRPNTSMNVRRLMHVL</sequence>
<accession>A0AAV7LW11</accession>
<evidence type="ECO:0008006" key="3">
    <source>
        <dbReference type="Google" id="ProtNLM"/>
    </source>
</evidence>
<gene>
    <name evidence="1" type="ORF">NDU88_000887</name>
</gene>
<proteinExistence type="predicted"/>
<comment type="caution">
    <text evidence="1">The sequence shown here is derived from an EMBL/GenBank/DDBJ whole genome shotgun (WGS) entry which is preliminary data.</text>
</comment>
<reference evidence="1" key="1">
    <citation type="journal article" date="2022" name="bioRxiv">
        <title>Sequencing and chromosome-scale assembly of the giantPleurodeles waltlgenome.</title>
        <authorList>
            <person name="Brown T."/>
            <person name="Elewa A."/>
            <person name="Iarovenko S."/>
            <person name="Subramanian E."/>
            <person name="Araus A.J."/>
            <person name="Petzold A."/>
            <person name="Susuki M."/>
            <person name="Suzuki K.-i.T."/>
            <person name="Hayashi T."/>
            <person name="Toyoda A."/>
            <person name="Oliveira C."/>
            <person name="Osipova E."/>
            <person name="Leigh N.D."/>
            <person name="Simon A."/>
            <person name="Yun M.H."/>
        </authorList>
    </citation>
    <scope>NUCLEOTIDE SEQUENCE</scope>
    <source>
        <strain evidence="1">20211129_DDA</strain>
        <tissue evidence="1">Liver</tissue>
    </source>
</reference>
<protein>
    <recommendedName>
        <fullName evidence="3">Reverse transcriptase domain-containing protein</fullName>
    </recommendedName>
</protein>